<comment type="caution">
    <text evidence="10">The sequence shown here is derived from an EMBL/GenBank/DDBJ whole genome shotgun (WGS) entry which is preliminary data.</text>
</comment>
<gene>
    <name evidence="10" type="ORF">RDB_LOCUS59900</name>
</gene>
<feature type="region of interest" description="Disordered" evidence="8">
    <location>
        <begin position="1"/>
        <end position="24"/>
    </location>
</feature>
<dbReference type="InterPro" id="IPR013083">
    <property type="entry name" value="Znf_RING/FYVE/PHD"/>
</dbReference>
<keyword evidence="5" id="KW-0862">Zinc</keyword>
<dbReference type="InterPro" id="IPR018957">
    <property type="entry name" value="Znf_C3HC4_RING-type"/>
</dbReference>
<evidence type="ECO:0000256" key="7">
    <source>
        <dbReference type="SAM" id="Coils"/>
    </source>
</evidence>
<protein>
    <recommendedName>
        <fullName evidence="9">RING-type domain-containing protein</fullName>
    </recommendedName>
</protein>
<feature type="compositionally biased region" description="Basic and acidic residues" evidence="8">
    <location>
        <begin position="517"/>
        <end position="542"/>
    </location>
</feature>
<evidence type="ECO:0000256" key="1">
    <source>
        <dbReference type="ARBA" id="ARBA00004496"/>
    </source>
</evidence>
<dbReference type="CDD" id="cd16536">
    <property type="entry name" value="RING-HC_RNF10"/>
    <property type="match status" value="1"/>
</dbReference>
<keyword evidence="2" id="KW-0963">Cytoplasm</keyword>
<feature type="region of interest" description="Disordered" evidence="8">
    <location>
        <begin position="369"/>
        <end position="421"/>
    </location>
</feature>
<keyword evidence="7" id="KW-0175">Coiled coil</keyword>
<dbReference type="GO" id="GO:0045944">
    <property type="term" value="P:positive regulation of transcription by RNA polymerase II"/>
    <property type="evidence" value="ECO:0007669"/>
    <property type="project" value="TreeGrafter"/>
</dbReference>
<dbReference type="SUPFAM" id="SSF57850">
    <property type="entry name" value="RING/U-box"/>
    <property type="match status" value="1"/>
</dbReference>
<evidence type="ECO:0000256" key="5">
    <source>
        <dbReference type="ARBA" id="ARBA00022833"/>
    </source>
</evidence>
<evidence type="ECO:0000256" key="3">
    <source>
        <dbReference type="ARBA" id="ARBA00022723"/>
    </source>
</evidence>
<feature type="region of interest" description="Disordered" evidence="8">
    <location>
        <begin position="687"/>
        <end position="715"/>
    </location>
</feature>
<dbReference type="Gene3D" id="3.30.40.10">
    <property type="entry name" value="Zinc/RING finger domain, C3HC4 (zinc finger)"/>
    <property type="match status" value="1"/>
</dbReference>
<sequence length="715" mass="79159">MSNEKPKAEPTIRMSTRPQAGNKRNENLNHLLNFTLPPRSQPLLQNVPRRSRKPNNVYYNPEKFLNAQYRFVMKPSGDYTVHFADPDIFFQWEDILQILVPRSSAFASAGTAAEGVTTCPICLSPPTAPRMTKCGHVYCFPCILHYLQVGDNAKWSRCPICFDSVNEKQLKCVRWVDPVETHPTLVAPLEDSSTNMNIQMDSNQETANSSSNQRTIHLRLMYRPQLTTLALPRSVTWPSSAVPPHQAPWHFAPDASVFARFMLATPDLIVKQLEEELVALEVERVMLASYDTQSSNANVIGVKAATKPSSEDLGVMFVRAAEERVKLLIQKARALDTEWLQAAVKRAERDIAAAERLGARAQQTVANAIAASNNDPPPTDPRDVSTSPDVTTPGPTPVSANGKPRRRNVNPPSRDATPPTYHFYQSSTGQPVFLHPLDIRILLARFHTYDAFPLELTLPIESLDIGSVNNDLRRRCKYLSHLPEGGEVVFAQVNVRGVVGEEAWREGGWEGLVERRRKEREGRHRREERDRVRAEEKEREQARILGAYGPPGQRGGGAAGIGEDVPDPEFFSPVPAPVPVADVDPEAEAESSELQAPSQPPAWGPRSFASALHSAPSGAPRRQAPTIRDEDAWEVDMAWHDLEEQHARNATAGGGAGAPRRQAPTIRDEDAWEVDMAWHDLEEQHARNATAGGGAGGKKGRKKLVLMGGGPGRRR</sequence>
<dbReference type="PANTHER" id="PTHR12983">
    <property type="entry name" value="RING FINGER 10 FAMILY MEMBER"/>
    <property type="match status" value="1"/>
</dbReference>
<dbReference type="PROSITE" id="PS00518">
    <property type="entry name" value="ZF_RING_1"/>
    <property type="match status" value="1"/>
</dbReference>
<evidence type="ECO:0000313" key="10">
    <source>
        <dbReference type="EMBL" id="CAE6455140.1"/>
    </source>
</evidence>
<dbReference type="Pfam" id="PF00097">
    <property type="entry name" value="zf-C3HC4"/>
    <property type="match status" value="1"/>
</dbReference>
<dbReference type="InterPro" id="IPR001841">
    <property type="entry name" value="Znf_RING"/>
</dbReference>
<name>A0A8H3BEG5_9AGAM</name>
<dbReference type="Proteomes" id="UP000663861">
    <property type="component" value="Unassembled WGS sequence"/>
</dbReference>
<feature type="domain" description="RING-type" evidence="9">
    <location>
        <begin position="119"/>
        <end position="161"/>
    </location>
</feature>
<reference evidence="10" key="1">
    <citation type="submission" date="2021-01" db="EMBL/GenBank/DDBJ databases">
        <authorList>
            <person name="Kaushik A."/>
        </authorList>
    </citation>
    <scope>NUCLEOTIDE SEQUENCE</scope>
    <source>
        <strain evidence="10">AG4-RS23</strain>
    </source>
</reference>
<feature type="compositionally biased region" description="Basic and acidic residues" evidence="8">
    <location>
        <begin position="637"/>
        <end position="647"/>
    </location>
</feature>
<keyword evidence="4 6" id="KW-0863">Zinc-finger</keyword>
<accession>A0A8H3BEG5</accession>
<dbReference type="InterPro" id="IPR017907">
    <property type="entry name" value="Znf_RING_CS"/>
</dbReference>
<evidence type="ECO:0000256" key="4">
    <source>
        <dbReference type="ARBA" id="ARBA00022771"/>
    </source>
</evidence>
<dbReference type="PROSITE" id="PS50089">
    <property type="entry name" value="ZF_RING_2"/>
    <property type="match status" value="1"/>
</dbReference>
<feature type="coiled-coil region" evidence="7">
    <location>
        <begin position="318"/>
        <end position="364"/>
    </location>
</feature>
<dbReference type="PANTHER" id="PTHR12983:SF9">
    <property type="entry name" value="E3 UBIQUITIN-PROTEIN LIGASE RNF10"/>
    <property type="match status" value="1"/>
</dbReference>
<keyword evidence="3" id="KW-0479">Metal-binding</keyword>
<dbReference type="InterPro" id="IPR039739">
    <property type="entry name" value="MAG2/RNF10"/>
</dbReference>
<evidence type="ECO:0000259" key="9">
    <source>
        <dbReference type="PROSITE" id="PS50089"/>
    </source>
</evidence>
<dbReference type="EMBL" id="CAJMWY010001007">
    <property type="protein sequence ID" value="CAE6455140.1"/>
    <property type="molecule type" value="Genomic_DNA"/>
</dbReference>
<dbReference type="GO" id="GO:0000976">
    <property type="term" value="F:transcription cis-regulatory region binding"/>
    <property type="evidence" value="ECO:0007669"/>
    <property type="project" value="TreeGrafter"/>
</dbReference>
<feature type="compositionally biased region" description="Basic and acidic residues" evidence="8">
    <location>
        <begin position="1"/>
        <end position="10"/>
    </location>
</feature>
<evidence type="ECO:0000256" key="8">
    <source>
        <dbReference type="SAM" id="MobiDB-lite"/>
    </source>
</evidence>
<dbReference type="SMART" id="SM00184">
    <property type="entry name" value="RING"/>
    <property type="match status" value="1"/>
</dbReference>
<evidence type="ECO:0000313" key="11">
    <source>
        <dbReference type="Proteomes" id="UP000663861"/>
    </source>
</evidence>
<feature type="region of interest" description="Disordered" evidence="8">
    <location>
        <begin position="517"/>
        <end position="667"/>
    </location>
</feature>
<comment type="subcellular location">
    <subcellularLocation>
        <location evidence="1">Cytoplasm</location>
    </subcellularLocation>
</comment>
<proteinExistence type="predicted"/>
<evidence type="ECO:0000256" key="2">
    <source>
        <dbReference type="ARBA" id="ARBA00022490"/>
    </source>
</evidence>
<evidence type="ECO:0000256" key="6">
    <source>
        <dbReference type="PROSITE-ProRule" id="PRU00175"/>
    </source>
</evidence>
<dbReference type="GO" id="GO:0008270">
    <property type="term" value="F:zinc ion binding"/>
    <property type="evidence" value="ECO:0007669"/>
    <property type="project" value="UniProtKB-KW"/>
</dbReference>
<dbReference type="GO" id="GO:0005737">
    <property type="term" value="C:cytoplasm"/>
    <property type="evidence" value="ECO:0007669"/>
    <property type="project" value="UniProtKB-SubCell"/>
</dbReference>
<organism evidence="10 11">
    <name type="scientific">Rhizoctonia solani</name>
    <dbReference type="NCBI Taxonomy" id="456999"/>
    <lineage>
        <taxon>Eukaryota</taxon>
        <taxon>Fungi</taxon>
        <taxon>Dikarya</taxon>
        <taxon>Basidiomycota</taxon>
        <taxon>Agaricomycotina</taxon>
        <taxon>Agaricomycetes</taxon>
        <taxon>Cantharellales</taxon>
        <taxon>Ceratobasidiaceae</taxon>
        <taxon>Rhizoctonia</taxon>
    </lineage>
</organism>
<dbReference type="AlphaFoldDB" id="A0A8H3BEG5"/>